<sequence>MPDDEAADDDDNVGTILKRRLEDFLQQRHPPKTFCPSEVARALTTEELRQLGCSQWREAMPAVRVAAWTLRELGQCEILQKGHSVVDVDLDDIRGPIRIRRAGN</sequence>
<evidence type="ECO:0000313" key="1">
    <source>
        <dbReference type="EMBL" id="KAF2216705.1"/>
    </source>
</evidence>
<accession>A0A6A6FT83</accession>
<dbReference type="SUPFAM" id="SSF46785">
    <property type="entry name" value="Winged helix' DNA-binding domain"/>
    <property type="match status" value="1"/>
</dbReference>
<dbReference type="InterPro" id="IPR021660">
    <property type="entry name" value="DUF3253"/>
</dbReference>
<dbReference type="AlphaFoldDB" id="A0A6A6FT83"/>
<dbReference type="Proteomes" id="UP000799539">
    <property type="component" value="Unassembled WGS sequence"/>
</dbReference>
<dbReference type="Pfam" id="PF11625">
    <property type="entry name" value="DUF3253"/>
    <property type="match status" value="1"/>
</dbReference>
<evidence type="ECO:0000313" key="2">
    <source>
        <dbReference type="Proteomes" id="UP000799539"/>
    </source>
</evidence>
<name>A0A6A6FT83_9PEZI</name>
<dbReference type="Gene3D" id="1.10.10.10">
    <property type="entry name" value="Winged helix-like DNA-binding domain superfamily/Winged helix DNA-binding domain"/>
    <property type="match status" value="1"/>
</dbReference>
<protein>
    <submittedName>
        <fullName evidence="1">Uncharacterized protein</fullName>
    </submittedName>
</protein>
<gene>
    <name evidence="1" type="ORF">CERZMDRAFT_92777</name>
</gene>
<proteinExistence type="predicted"/>
<dbReference type="OrthoDB" id="2563170at2759"/>
<organism evidence="1 2">
    <name type="scientific">Cercospora zeae-maydis SCOH1-5</name>
    <dbReference type="NCBI Taxonomy" id="717836"/>
    <lineage>
        <taxon>Eukaryota</taxon>
        <taxon>Fungi</taxon>
        <taxon>Dikarya</taxon>
        <taxon>Ascomycota</taxon>
        <taxon>Pezizomycotina</taxon>
        <taxon>Dothideomycetes</taxon>
        <taxon>Dothideomycetidae</taxon>
        <taxon>Mycosphaerellales</taxon>
        <taxon>Mycosphaerellaceae</taxon>
        <taxon>Cercospora</taxon>
    </lineage>
</organism>
<dbReference type="InterPro" id="IPR036388">
    <property type="entry name" value="WH-like_DNA-bd_sf"/>
</dbReference>
<dbReference type="EMBL" id="ML992663">
    <property type="protein sequence ID" value="KAF2216705.1"/>
    <property type="molecule type" value="Genomic_DNA"/>
</dbReference>
<reference evidence="1" key="1">
    <citation type="journal article" date="2020" name="Stud. Mycol.">
        <title>101 Dothideomycetes genomes: a test case for predicting lifestyles and emergence of pathogens.</title>
        <authorList>
            <person name="Haridas S."/>
            <person name="Albert R."/>
            <person name="Binder M."/>
            <person name="Bloem J."/>
            <person name="Labutti K."/>
            <person name="Salamov A."/>
            <person name="Andreopoulos B."/>
            <person name="Baker S."/>
            <person name="Barry K."/>
            <person name="Bills G."/>
            <person name="Bluhm B."/>
            <person name="Cannon C."/>
            <person name="Castanera R."/>
            <person name="Culley D."/>
            <person name="Daum C."/>
            <person name="Ezra D."/>
            <person name="Gonzalez J."/>
            <person name="Henrissat B."/>
            <person name="Kuo A."/>
            <person name="Liang C."/>
            <person name="Lipzen A."/>
            <person name="Lutzoni F."/>
            <person name="Magnuson J."/>
            <person name="Mondo S."/>
            <person name="Nolan M."/>
            <person name="Ohm R."/>
            <person name="Pangilinan J."/>
            <person name="Park H.-J."/>
            <person name="Ramirez L."/>
            <person name="Alfaro M."/>
            <person name="Sun H."/>
            <person name="Tritt A."/>
            <person name="Yoshinaga Y."/>
            <person name="Zwiers L.-H."/>
            <person name="Turgeon B."/>
            <person name="Goodwin S."/>
            <person name="Spatafora J."/>
            <person name="Crous P."/>
            <person name="Grigoriev I."/>
        </authorList>
    </citation>
    <scope>NUCLEOTIDE SEQUENCE</scope>
    <source>
        <strain evidence="1">SCOH1-5</strain>
    </source>
</reference>
<keyword evidence="2" id="KW-1185">Reference proteome</keyword>
<dbReference type="InterPro" id="IPR036390">
    <property type="entry name" value="WH_DNA-bd_sf"/>
</dbReference>